<organism evidence="1 2">
    <name type="scientific">Dehalococcoides mccartyi</name>
    <dbReference type="NCBI Taxonomy" id="61435"/>
    <lineage>
        <taxon>Bacteria</taxon>
        <taxon>Bacillati</taxon>
        <taxon>Chloroflexota</taxon>
        <taxon>Dehalococcoidia</taxon>
        <taxon>Dehalococcoidales</taxon>
        <taxon>Dehalococcoidaceae</taxon>
        <taxon>Dehalococcoides</taxon>
    </lineage>
</organism>
<protein>
    <submittedName>
        <fullName evidence="1">Uncharacterized protein</fullName>
    </submittedName>
</protein>
<dbReference type="AlphaFoldDB" id="A0A142VCD4"/>
<evidence type="ECO:0000313" key="2">
    <source>
        <dbReference type="Proteomes" id="UP000076394"/>
    </source>
</evidence>
<dbReference type="Proteomes" id="UP000076394">
    <property type="component" value="Chromosome"/>
</dbReference>
<dbReference type="EMBL" id="CP011127">
    <property type="protein sequence ID" value="AMU87339.1"/>
    <property type="molecule type" value="Genomic_DNA"/>
</dbReference>
<reference evidence="1 2" key="1">
    <citation type="submission" date="2015-03" db="EMBL/GenBank/DDBJ databases">
        <title>Genomic characterization of Dehalococcoides mccartyi strain 11a5, an unusal plasmid-containing chloroethene dechlorinator.</title>
        <authorList>
            <person name="Zhao S."/>
            <person name="Ding C."/>
            <person name="He J."/>
        </authorList>
    </citation>
    <scope>NUCLEOTIDE SEQUENCE [LARGE SCALE GENOMIC DNA]</scope>
    <source>
        <strain evidence="1 2">11a5</strain>
    </source>
</reference>
<sequence length="55" mass="6353">MKDNFNFIHFETKIVVCIKIPVPELLRFGHCNSFYRRVFISVSSRISGFSKSPCG</sequence>
<proteinExistence type="predicted"/>
<accession>A0A142VCD4</accession>
<name>A0A142VCD4_9CHLR</name>
<evidence type="ECO:0000313" key="1">
    <source>
        <dbReference type="EMBL" id="AMU87339.1"/>
    </source>
</evidence>
<gene>
    <name evidence="1" type="ORF">Dm11a5_1513</name>
</gene>